<dbReference type="Proteomes" id="UP001582793">
    <property type="component" value="Unassembled WGS sequence"/>
</dbReference>
<dbReference type="EMBL" id="JBCGDC010000017">
    <property type="protein sequence ID" value="MFB6393160.1"/>
    <property type="molecule type" value="Genomic_DNA"/>
</dbReference>
<feature type="transmembrane region" description="Helical" evidence="2">
    <location>
        <begin position="70"/>
        <end position="90"/>
    </location>
</feature>
<keyword evidence="2" id="KW-1133">Transmembrane helix</keyword>
<protein>
    <recommendedName>
        <fullName evidence="5">CDP-diglyceride synthetase</fullName>
    </recommendedName>
</protein>
<name>A0ABV5CMC6_9ACTN</name>
<feature type="transmembrane region" description="Helical" evidence="2">
    <location>
        <begin position="210"/>
        <end position="234"/>
    </location>
</feature>
<accession>A0ABV5CMC6</accession>
<feature type="region of interest" description="Disordered" evidence="1">
    <location>
        <begin position="1"/>
        <end position="54"/>
    </location>
</feature>
<evidence type="ECO:0000256" key="1">
    <source>
        <dbReference type="SAM" id="MobiDB-lite"/>
    </source>
</evidence>
<comment type="caution">
    <text evidence="3">The sequence shown here is derived from an EMBL/GenBank/DDBJ whole genome shotgun (WGS) entry which is preliminary data.</text>
</comment>
<gene>
    <name evidence="3" type="ORF">AAFH96_08560</name>
</gene>
<feature type="transmembrane region" description="Helical" evidence="2">
    <location>
        <begin position="316"/>
        <end position="335"/>
    </location>
</feature>
<feature type="compositionally biased region" description="Pro residues" evidence="1">
    <location>
        <begin position="17"/>
        <end position="28"/>
    </location>
</feature>
<feature type="transmembrane region" description="Helical" evidence="2">
    <location>
        <begin position="246"/>
        <end position="267"/>
    </location>
</feature>
<feature type="transmembrane region" description="Helical" evidence="2">
    <location>
        <begin position="96"/>
        <end position="116"/>
    </location>
</feature>
<keyword evidence="2" id="KW-0812">Transmembrane</keyword>
<evidence type="ECO:0000313" key="3">
    <source>
        <dbReference type="EMBL" id="MFB6393160.1"/>
    </source>
</evidence>
<proteinExistence type="predicted"/>
<sequence>MFPSTPPPAGRDAWSDDPPPGAAGPPHGPGRRGHPADPGPAAREGDPGHEPDDDAEFEDEIEIVPVRRRLSAAIAGFAVLVGVGLILGAQTSGPGARIPFAVVVFGVQVLFVLAWTMATRPPALPWVAGVAVAVAAAADLLAVTRQEAGLSPLLLVAIGGAVLAVLGQLVRRADRARLTESVGATLLVTFGVVALGTLLVLSRVPAGTQAIFVVATAAAVALLVARVTDAVFLWPRLAPQVPRGAAGVVVGAMCGTLASAVLGSYLVSFTPASGAVIGLVAAGAAVLTDLGAGYAEAGRQMAGDPPTLWLARHLQGPLGGFALAAPVAYAMTVLYL</sequence>
<evidence type="ECO:0008006" key="5">
    <source>
        <dbReference type="Google" id="ProtNLM"/>
    </source>
</evidence>
<keyword evidence="2" id="KW-0472">Membrane</keyword>
<dbReference type="RefSeq" id="WP_375733750.1">
    <property type="nucleotide sequence ID" value="NZ_JBCGDC010000017.1"/>
</dbReference>
<feature type="transmembrane region" description="Helical" evidence="2">
    <location>
        <begin position="149"/>
        <end position="170"/>
    </location>
</feature>
<feature type="transmembrane region" description="Helical" evidence="2">
    <location>
        <begin position="273"/>
        <end position="295"/>
    </location>
</feature>
<evidence type="ECO:0000256" key="2">
    <source>
        <dbReference type="SAM" id="Phobius"/>
    </source>
</evidence>
<evidence type="ECO:0000313" key="4">
    <source>
        <dbReference type="Proteomes" id="UP001582793"/>
    </source>
</evidence>
<feature type="transmembrane region" description="Helical" evidence="2">
    <location>
        <begin position="123"/>
        <end position="143"/>
    </location>
</feature>
<feature type="transmembrane region" description="Helical" evidence="2">
    <location>
        <begin position="182"/>
        <end position="204"/>
    </location>
</feature>
<organism evidence="3 4">
    <name type="scientific">Polymorphospora lycopeni</name>
    <dbReference type="NCBI Taxonomy" id="3140240"/>
    <lineage>
        <taxon>Bacteria</taxon>
        <taxon>Bacillati</taxon>
        <taxon>Actinomycetota</taxon>
        <taxon>Actinomycetes</taxon>
        <taxon>Micromonosporales</taxon>
        <taxon>Micromonosporaceae</taxon>
        <taxon>Polymorphospora</taxon>
    </lineage>
</organism>
<reference evidence="3 4" key="1">
    <citation type="submission" date="2024-04" db="EMBL/GenBank/DDBJ databases">
        <title>Polymorphospora sp. isolated from Baiyangdian Lake in Xiong'an New Area.</title>
        <authorList>
            <person name="Zhang X."/>
            <person name="Liu J."/>
        </authorList>
    </citation>
    <scope>NUCLEOTIDE SEQUENCE [LARGE SCALE GENOMIC DNA]</scope>
    <source>
        <strain evidence="3 4">2-325</strain>
    </source>
</reference>
<keyword evidence="4" id="KW-1185">Reference proteome</keyword>